<evidence type="ECO:0000313" key="10">
    <source>
        <dbReference type="EMBL" id="QRV02514.1"/>
    </source>
</evidence>
<keyword evidence="11" id="KW-1185">Reference proteome</keyword>
<evidence type="ECO:0000256" key="4">
    <source>
        <dbReference type="ARBA" id="ARBA00023065"/>
    </source>
</evidence>
<evidence type="ECO:0000256" key="7">
    <source>
        <dbReference type="ARBA" id="ARBA00023310"/>
    </source>
</evidence>
<dbReference type="RefSeq" id="WP_204424995.1">
    <property type="nucleotide sequence ID" value="NZ_CP070228.1"/>
</dbReference>
<dbReference type="Gene3D" id="2.60.15.10">
    <property type="entry name" value="F0F1 ATP synthase delta/epsilon subunit, N-terminal"/>
    <property type="match status" value="1"/>
</dbReference>
<dbReference type="InterPro" id="IPR020546">
    <property type="entry name" value="ATP_synth_F1_dsu/esu_N"/>
</dbReference>
<evidence type="ECO:0000259" key="9">
    <source>
        <dbReference type="Pfam" id="PF02823"/>
    </source>
</evidence>
<sequence>MAQDSTGYALMKLEIVARSGEIFSGDVKEIVVPAFDGELGILPGRAPILAVITPGSVRFTTASGDRQEIKVGKGFLTVDHDEVMVVVENHKE</sequence>
<comment type="subcellular location">
    <subcellularLocation>
        <location evidence="1">Cell membrane</location>
        <topology evidence="1">Peripheral membrane protein</topology>
    </subcellularLocation>
</comment>
<dbReference type="InterPro" id="IPR001469">
    <property type="entry name" value="ATP_synth_F1_dsu/esu"/>
</dbReference>
<proteinExistence type="inferred from homology"/>
<gene>
    <name evidence="10" type="primary">atpC</name>
    <name evidence="10" type="ORF">JTE88_01805</name>
</gene>
<keyword evidence="6 8" id="KW-0139">CF(1)</keyword>
<dbReference type="Pfam" id="PF02823">
    <property type="entry name" value="ATP-synt_DE_N"/>
    <property type="match status" value="1"/>
</dbReference>
<dbReference type="PANTHER" id="PTHR13822:SF10">
    <property type="entry name" value="ATP SYNTHASE EPSILON CHAIN, CHLOROPLASTIC"/>
    <property type="match status" value="1"/>
</dbReference>
<evidence type="ECO:0000256" key="8">
    <source>
        <dbReference type="RuleBase" id="RU003656"/>
    </source>
</evidence>
<evidence type="ECO:0000256" key="2">
    <source>
        <dbReference type="ARBA" id="ARBA00005712"/>
    </source>
</evidence>
<evidence type="ECO:0000256" key="5">
    <source>
        <dbReference type="ARBA" id="ARBA00023136"/>
    </source>
</evidence>
<dbReference type="NCBIfam" id="TIGR01216">
    <property type="entry name" value="ATP_synt_epsi"/>
    <property type="match status" value="1"/>
</dbReference>
<keyword evidence="3 8" id="KW-0813">Transport</keyword>
<dbReference type="CDD" id="cd12152">
    <property type="entry name" value="F1-ATPase_delta"/>
    <property type="match status" value="1"/>
</dbReference>
<dbReference type="Proteomes" id="UP000602653">
    <property type="component" value="Chromosome"/>
</dbReference>
<dbReference type="SUPFAM" id="SSF51344">
    <property type="entry name" value="Epsilon subunit of F1F0-ATP synthase N-terminal domain"/>
    <property type="match status" value="1"/>
</dbReference>
<keyword evidence="7 8" id="KW-0066">ATP synthesis</keyword>
<feature type="domain" description="ATP synthase F1 complex delta/epsilon subunit N-terminal" evidence="9">
    <location>
        <begin position="11"/>
        <end position="89"/>
    </location>
</feature>
<name>A0ABX7IJ05_9ACTO</name>
<comment type="subunit">
    <text evidence="8">F-type ATPases have 2 components, CF(1) - the catalytic core - and CF(0) - the membrane proton channel. CF(1) has five subunits: alpha(3), beta(3), gamma(1), delta(1), epsilon(1). CF(0) has three main subunits: a, b and c.</text>
</comment>
<evidence type="ECO:0000256" key="1">
    <source>
        <dbReference type="ARBA" id="ARBA00004202"/>
    </source>
</evidence>
<evidence type="ECO:0000313" key="11">
    <source>
        <dbReference type="Proteomes" id="UP000602653"/>
    </source>
</evidence>
<dbReference type="InterPro" id="IPR036771">
    <property type="entry name" value="ATPsynth_dsu/esu_N"/>
</dbReference>
<reference evidence="10 11" key="1">
    <citation type="submission" date="2021-02" db="EMBL/GenBank/DDBJ databases">
        <title>Complete Genome Sequence of Arcanobacterium phocisimile strain DSM 26142T from a harbour seal.</title>
        <authorList>
            <person name="Borowiak M."/>
            <person name="Alssahen M."/>
            <person name="Malorny B."/>
            <person name="Laemmler C."/>
            <person name="Siebert U."/>
            <person name="Ploetz M."/>
            <person name="Abdulmawjood A."/>
        </authorList>
    </citation>
    <scope>NUCLEOTIDE SEQUENCE [LARGE SCALE GENOMIC DNA]</scope>
    <source>
        <strain evidence="10 11">DSM 26142</strain>
    </source>
</reference>
<organism evidence="10 11">
    <name type="scientific">Arcanobacterium phocisimile</name>
    <dbReference type="NCBI Taxonomy" id="1302235"/>
    <lineage>
        <taxon>Bacteria</taxon>
        <taxon>Bacillati</taxon>
        <taxon>Actinomycetota</taxon>
        <taxon>Actinomycetes</taxon>
        <taxon>Actinomycetales</taxon>
        <taxon>Actinomycetaceae</taxon>
        <taxon>Arcanobacterium</taxon>
    </lineage>
</organism>
<protein>
    <submittedName>
        <fullName evidence="10">ATP synthase F1 subunit epsilon</fullName>
    </submittedName>
</protein>
<comment type="similarity">
    <text evidence="2 8">Belongs to the ATPase epsilon chain family.</text>
</comment>
<dbReference type="EMBL" id="CP070228">
    <property type="protein sequence ID" value="QRV02514.1"/>
    <property type="molecule type" value="Genomic_DNA"/>
</dbReference>
<dbReference type="PANTHER" id="PTHR13822">
    <property type="entry name" value="ATP SYNTHASE DELTA/EPSILON CHAIN"/>
    <property type="match status" value="1"/>
</dbReference>
<evidence type="ECO:0000256" key="6">
    <source>
        <dbReference type="ARBA" id="ARBA00023196"/>
    </source>
</evidence>
<keyword evidence="4 8" id="KW-0406">Ion transport</keyword>
<evidence type="ECO:0000256" key="3">
    <source>
        <dbReference type="ARBA" id="ARBA00022448"/>
    </source>
</evidence>
<accession>A0ABX7IJ05</accession>
<keyword evidence="5" id="KW-0472">Membrane</keyword>